<gene>
    <name evidence="8 12" type="primary">aroE</name>
    <name evidence="12" type="ORF">H8S37_11180</name>
</gene>
<feature type="binding site" evidence="8">
    <location>
        <position position="107"/>
    </location>
    <ligand>
        <name>shikimate</name>
        <dbReference type="ChEBI" id="CHEBI:36208"/>
    </ligand>
</feature>
<evidence type="ECO:0000313" key="12">
    <source>
        <dbReference type="EMBL" id="MBC5689481.1"/>
    </source>
</evidence>
<keyword evidence="5 8" id="KW-0560">Oxidoreductase</keyword>
<dbReference type="Pfam" id="PF08501">
    <property type="entry name" value="Shikimate_dh_N"/>
    <property type="match status" value="1"/>
</dbReference>
<feature type="domain" description="SDH C-terminal" evidence="11">
    <location>
        <begin position="249"/>
        <end position="278"/>
    </location>
</feature>
<comment type="function">
    <text evidence="8">Involved in the biosynthesis of the chorismate, which leads to the biosynthesis of aromatic amino acids. Catalyzes the reversible NADPH linked reduction of 3-dehydroshikimate (DHSA) to yield shikimate (SA).</text>
</comment>
<dbReference type="GO" id="GO:0019632">
    <property type="term" value="P:shikimate metabolic process"/>
    <property type="evidence" value="ECO:0007669"/>
    <property type="project" value="InterPro"/>
</dbReference>
<dbReference type="InterPro" id="IPR011342">
    <property type="entry name" value="Shikimate_DH"/>
</dbReference>
<dbReference type="GO" id="GO:0009073">
    <property type="term" value="P:aromatic amino acid family biosynthetic process"/>
    <property type="evidence" value="ECO:0007669"/>
    <property type="project" value="UniProtKB-KW"/>
</dbReference>
<comment type="subunit">
    <text evidence="8">Homodimer.</text>
</comment>
<dbReference type="RefSeq" id="WP_186876150.1">
    <property type="nucleotide sequence ID" value="NZ_JACOPF010000002.1"/>
</dbReference>
<evidence type="ECO:0000313" key="13">
    <source>
        <dbReference type="Proteomes" id="UP000652477"/>
    </source>
</evidence>
<keyword evidence="3 8" id="KW-0028">Amino-acid biosynthesis</keyword>
<dbReference type="PANTHER" id="PTHR21089">
    <property type="entry name" value="SHIKIMATE DEHYDROGENASE"/>
    <property type="match status" value="1"/>
</dbReference>
<dbReference type="CDD" id="cd01065">
    <property type="entry name" value="NAD_bind_Shikimate_DH"/>
    <property type="match status" value="1"/>
</dbReference>
<dbReference type="GO" id="GO:0050661">
    <property type="term" value="F:NADP binding"/>
    <property type="evidence" value="ECO:0007669"/>
    <property type="project" value="InterPro"/>
</dbReference>
<dbReference type="GO" id="GO:0008652">
    <property type="term" value="P:amino acid biosynthetic process"/>
    <property type="evidence" value="ECO:0007669"/>
    <property type="project" value="UniProtKB-KW"/>
</dbReference>
<evidence type="ECO:0000256" key="1">
    <source>
        <dbReference type="ARBA" id="ARBA00004871"/>
    </source>
</evidence>
<evidence type="ECO:0000256" key="7">
    <source>
        <dbReference type="ARBA" id="ARBA00049442"/>
    </source>
</evidence>
<evidence type="ECO:0000256" key="3">
    <source>
        <dbReference type="ARBA" id="ARBA00022605"/>
    </source>
</evidence>
<comment type="pathway">
    <text evidence="1 8">Metabolic intermediate biosynthesis; chorismate biosynthesis; chorismate from D-erythrose 4-phosphate and phosphoenolpyruvate: step 4/7.</text>
</comment>
<dbReference type="GO" id="GO:0009423">
    <property type="term" value="P:chorismate biosynthetic process"/>
    <property type="evidence" value="ECO:0007669"/>
    <property type="project" value="UniProtKB-UniRule"/>
</dbReference>
<feature type="binding site" evidence="8">
    <location>
        <position position="226"/>
    </location>
    <ligand>
        <name>NADP(+)</name>
        <dbReference type="ChEBI" id="CHEBI:58349"/>
    </ligand>
</feature>
<feature type="binding site" evidence="8">
    <location>
        <position position="256"/>
    </location>
    <ligand>
        <name>shikimate</name>
        <dbReference type="ChEBI" id="CHEBI:36208"/>
    </ligand>
</feature>
<name>A0A923LK79_9FIRM</name>
<dbReference type="Pfam" id="PF01488">
    <property type="entry name" value="Shikimate_DH"/>
    <property type="match status" value="1"/>
</dbReference>
<dbReference type="HAMAP" id="MF_00222">
    <property type="entry name" value="Shikimate_DH_AroE"/>
    <property type="match status" value="1"/>
</dbReference>
<evidence type="ECO:0000256" key="8">
    <source>
        <dbReference type="HAMAP-Rule" id="MF_00222"/>
    </source>
</evidence>
<comment type="caution">
    <text evidence="8">Lacks conserved residue(s) required for the propagation of feature annotation.</text>
</comment>
<keyword evidence="6 8" id="KW-0057">Aromatic amino acid biosynthesis</keyword>
<dbReference type="InterPro" id="IPR006151">
    <property type="entry name" value="Shikm_DH/Glu-tRNA_Rdtase"/>
</dbReference>
<accession>A0A923LK79</accession>
<dbReference type="InterPro" id="IPR013708">
    <property type="entry name" value="Shikimate_DH-bd_N"/>
</dbReference>
<evidence type="ECO:0000256" key="4">
    <source>
        <dbReference type="ARBA" id="ARBA00022857"/>
    </source>
</evidence>
<dbReference type="AlphaFoldDB" id="A0A923LK79"/>
<keyword evidence="4 8" id="KW-0521">NADP</keyword>
<reference evidence="12" key="1">
    <citation type="submission" date="2020-08" db="EMBL/GenBank/DDBJ databases">
        <title>Genome public.</title>
        <authorList>
            <person name="Liu C."/>
            <person name="Sun Q."/>
        </authorList>
    </citation>
    <scope>NUCLEOTIDE SEQUENCE</scope>
    <source>
        <strain evidence="12">NSJ-55</strain>
    </source>
</reference>
<dbReference type="InterPro" id="IPR022893">
    <property type="entry name" value="Shikimate_DH_fam"/>
</dbReference>
<protein>
    <recommendedName>
        <fullName evidence="2 8">Shikimate dehydrogenase (NADP(+))</fullName>
        <shortName evidence="8">SDH</shortName>
        <ecNumber evidence="2 8">1.1.1.25</ecNumber>
    </recommendedName>
</protein>
<evidence type="ECO:0000256" key="2">
    <source>
        <dbReference type="ARBA" id="ARBA00012962"/>
    </source>
</evidence>
<evidence type="ECO:0000256" key="6">
    <source>
        <dbReference type="ARBA" id="ARBA00023141"/>
    </source>
</evidence>
<feature type="binding site" evidence="8">
    <location>
        <position position="83"/>
    </location>
    <ligand>
        <name>NADP(+)</name>
        <dbReference type="ChEBI" id="CHEBI:58349"/>
    </ligand>
</feature>
<evidence type="ECO:0000259" key="9">
    <source>
        <dbReference type="Pfam" id="PF01488"/>
    </source>
</evidence>
<feature type="domain" description="Quinate/shikimate 5-dehydrogenase/glutamyl-tRNA reductase" evidence="9">
    <location>
        <begin position="121"/>
        <end position="199"/>
    </location>
</feature>
<evidence type="ECO:0000259" key="10">
    <source>
        <dbReference type="Pfam" id="PF08501"/>
    </source>
</evidence>
<sequence length="289" mass="32165">MGKSYREELVGVFGYPVDENPTVVVAQTAFEDLQVPYRYLTVEVKPEDLKEAIRALPAWNMKGIHLTIPHKVEVLKYLDYVAEDAKIMGAVNTVYVKEGKLYGENTDGKGFIKSLVNAGISIKDKKVFMLGAGGAARAIAVELANAGAKELVILNRSRTRGEELKALLEAHTKLKAEYREWKHTMPIDEDTDILVNTTSIGLYPDVNAKPDIVFDTIKEHMIVCDVIPNHPHTQLLKEAEKRNAVTIDGLGMLINQAVESIRMWTGKTADAEKMKNALAKEYGITDVHY</sequence>
<keyword evidence="13" id="KW-1185">Reference proteome</keyword>
<feature type="binding site" evidence="8">
    <location>
        <begin position="131"/>
        <end position="135"/>
    </location>
    <ligand>
        <name>NADP(+)</name>
        <dbReference type="ChEBI" id="CHEBI:58349"/>
    </ligand>
</feature>
<dbReference type="EMBL" id="JACOPF010000002">
    <property type="protein sequence ID" value="MBC5689481.1"/>
    <property type="molecule type" value="Genomic_DNA"/>
</dbReference>
<dbReference type="PANTHER" id="PTHR21089:SF1">
    <property type="entry name" value="BIFUNCTIONAL 3-DEHYDROQUINATE DEHYDRATASE_SHIKIMATE DEHYDROGENASE, CHLOROPLASTIC"/>
    <property type="match status" value="1"/>
</dbReference>
<dbReference type="Gene3D" id="3.40.50.10860">
    <property type="entry name" value="Leucine Dehydrogenase, chain A, domain 1"/>
    <property type="match status" value="1"/>
</dbReference>
<comment type="caution">
    <text evidence="12">The sequence shown here is derived from an EMBL/GenBank/DDBJ whole genome shotgun (WGS) entry which is preliminary data.</text>
</comment>
<dbReference type="EC" id="1.1.1.25" evidence="2 8"/>
<dbReference type="Proteomes" id="UP000652477">
    <property type="component" value="Unassembled WGS sequence"/>
</dbReference>
<feature type="binding site" evidence="8">
    <location>
        <position position="92"/>
    </location>
    <ligand>
        <name>shikimate</name>
        <dbReference type="ChEBI" id="CHEBI:36208"/>
    </ligand>
</feature>
<feature type="binding site" evidence="8">
    <location>
        <position position="67"/>
    </location>
    <ligand>
        <name>shikimate</name>
        <dbReference type="ChEBI" id="CHEBI:36208"/>
    </ligand>
</feature>
<evidence type="ECO:0000259" key="11">
    <source>
        <dbReference type="Pfam" id="PF18317"/>
    </source>
</evidence>
<evidence type="ECO:0000256" key="5">
    <source>
        <dbReference type="ARBA" id="ARBA00023002"/>
    </source>
</evidence>
<dbReference type="SUPFAM" id="SSF53223">
    <property type="entry name" value="Aminoacid dehydrogenase-like, N-terminal domain"/>
    <property type="match status" value="1"/>
</dbReference>
<comment type="similarity">
    <text evidence="8">Belongs to the shikimate dehydrogenase family.</text>
</comment>
<dbReference type="Pfam" id="PF18317">
    <property type="entry name" value="SDH_C"/>
    <property type="match status" value="1"/>
</dbReference>
<feature type="domain" description="Shikimate dehydrogenase substrate binding N-terminal" evidence="10">
    <location>
        <begin position="12"/>
        <end position="94"/>
    </location>
</feature>
<dbReference type="GO" id="GO:0005829">
    <property type="term" value="C:cytosol"/>
    <property type="evidence" value="ECO:0007669"/>
    <property type="project" value="TreeGrafter"/>
</dbReference>
<feature type="active site" description="Proton acceptor" evidence="8">
    <location>
        <position position="71"/>
    </location>
</feature>
<dbReference type="InterPro" id="IPR046346">
    <property type="entry name" value="Aminoacid_DH-like_N_sf"/>
</dbReference>
<comment type="catalytic activity">
    <reaction evidence="7 8">
        <text>shikimate + NADP(+) = 3-dehydroshikimate + NADPH + H(+)</text>
        <dbReference type="Rhea" id="RHEA:17737"/>
        <dbReference type="ChEBI" id="CHEBI:15378"/>
        <dbReference type="ChEBI" id="CHEBI:16630"/>
        <dbReference type="ChEBI" id="CHEBI:36208"/>
        <dbReference type="ChEBI" id="CHEBI:57783"/>
        <dbReference type="ChEBI" id="CHEBI:58349"/>
        <dbReference type="EC" id="1.1.1.25"/>
    </reaction>
</comment>
<dbReference type="NCBIfam" id="TIGR00507">
    <property type="entry name" value="aroE"/>
    <property type="match status" value="1"/>
</dbReference>
<dbReference type="InterPro" id="IPR036291">
    <property type="entry name" value="NAD(P)-bd_dom_sf"/>
</dbReference>
<dbReference type="SUPFAM" id="SSF51735">
    <property type="entry name" value="NAD(P)-binding Rossmann-fold domains"/>
    <property type="match status" value="1"/>
</dbReference>
<dbReference type="Gene3D" id="3.40.50.720">
    <property type="entry name" value="NAD(P)-binding Rossmann-like Domain"/>
    <property type="match status" value="1"/>
</dbReference>
<proteinExistence type="inferred from homology"/>
<dbReference type="InterPro" id="IPR041121">
    <property type="entry name" value="SDH_C"/>
</dbReference>
<dbReference type="GO" id="GO:0004764">
    <property type="term" value="F:shikimate 3-dehydrogenase (NADP+) activity"/>
    <property type="evidence" value="ECO:0007669"/>
    <property type="project" value="UniProtKB-UniRule"/>
</dbReference>
<feature type="binding site" evidence="8">
    <location>
        <position position="249"/>
    </location>
    <ligand>
        <name>NADP(+)</name>
        <dbReference type="ChEBI" id="CHEBI:58349"/>
    </ligand>
</feature>
<organism evidence="12 13">
    <name type="scientific">Mediterraneibacter hominis</name>
    <dbReference type="NCBI Taxonomy" id="2763054"/>
    <lineage>
        <taxon>Bacteria</taxon>
        <taxon>Bacillati</taxon>
        <taxon>Bacillota</taxon>
        <taxon>Clostridia</taxon>
        <taxon>Lachnospirales</taxon>
        <taxon>Lachnospiraceae</taxon>
        <taxon>Mediterraneibacter</taxon>
    </lineage>
</organism>